<dbReference type="InterPro" id="IPR024467">
    <property type="entry name" value="Xre/MbcA/ParS-like_toxin-bd"/>
</dbReference>
<evidence type="ECO:0000313" key="4">
    <source>
        <dbReference type="Proteomes" id="UP001597106"/>
    </source>
</evidence>
<reference evidence="4" key="1">
    <citation type="journal article" date="2019" name="Int. J. Syst. Evol. Microbiol.">
        <title>The Global Catalogue of Microorganisms (GCM) 10K type strain sequencing project: providing services to taxonomists for standard genome sequencing and annotation.</title>
        <authorList>
            <consortium name="The Broad Institute Genomics Platform"/>
            <consortium name="The Broad Institute Genome Sequencing Center for Infectious Disease"/>
            <person name="Wu L."/>
            <person name="Ma J."/>
        </authorList>
    </citation>
    <scope>NUCLEOTIDE SEQUENCE [LARGE SCALE GENOMIC DNA]</scope>
    <source>
        <strain evidence="4">CCUG 59685</strain>
    </source>
</reference>
<evidence type="ECO:0000259" key="1">
    <source>
        <dbReference type="Pfam" id="PF09722"/>
    </source>
</evidence>
<name>A0ABW3GIX9_9PROT</name>
<dbReference type="RefSeq" id="WP_275356742.1">
    <property type="nucleotide sequence ID" value="NZ_JBHTJW010000001.1"/>
</dbReference>
<comment type="caution">
    <text evidence="3">The sequence shown here is derived from an EMBL/GenBank/DDBJ whole genome shotgun (WGS) entry which is preliminary data.</text>
</comment>
<gene>
    <name evidence="3" type="ORF">ACFQ1T_02310</name>
</gene>
<dbReference type="EMBL" id="JBHTJW010000001">
    <property type="protein sequence ID" value="MFD0928604.1"/>
    <property type="molecule type" value="Genomic_DNA"/>
</dbReference>
<organism evidence="3 4">
    <name type="scientific">Methylophilus glucosoxydans</name>
    <dbReference type="NCBI Taxonomy" id="752553"/>
    <lineage>
        <taxon>Bacteria</taxon>
        <taxon>Pseudomonadati</taxon>
        <taxon>Pseudomonadota</taxon>
        <taxon>Betaproteobacteria</taxon>
        <taxon>Nitrosomonadales</taxon>
        <taxon>Methylophilaceae</taxon>
        <taxon>Methylophilus</taxon>
    </lineage>
</organism>
<feature type="domain" description="Antitoxin Xre-like helix-turn-helix" evidence="2">
    <location>
        <begin position="11"/>
        <end position="72"/>
    </location>
</feature>
<evidence type="ECO:0000259" key="2">
    <source>
        <dbReference type="Pfam" id="PF20432"/>
    </source>
</evidence>
<dbReference type="Pfam" id="PF20432">
    <property type="entry name" value="Xre-like-HTH"/>
    <property type="match status" value="1"/>
</dbReference>
<dbReference type="Proteomes" id="UP001597106">
    <property type="component" value="Unassembled WGS sequence"/>
</dbReference>
<evidence type="ECO:0000313" key="3">
    <source>
        <dbReference type="EMBL" id="MFD0928604.1"/>
    </source>
</evidence>
<accession>A0ABW3GIX9</accession>
<dbReference type="InterPro" id="IPR046847">
    <property type="entry name" value="Xre-like_HTH"/>
</dbReference>
<feature type="domain" description="Antitoxin Xre/MbcA/ParS-like toxin-binding" evidence="1">
    <location>
        <begin position="76"/>
        <end position="123"/>
    </location>
</feature>
<sequence>MVATTQNNVPQADAQSVLTKAVSRAAERLQISKALLASILGLSPATITRLYSGEYVLDQKRKEWDFALLFVRAFRSLDSIVNNDETARVWLNNQNLALNARPIDLIKQTEGLVRVVQYLDTSRGIV</sequence>
<keyword evidence="4" id="KW-1185">Reference proteome</keyword>
<dbReference type="Pfam" id="PF09722">
    <property type="entry name" value="Xre_MbcA_ParS_C"/>
    <property type="match status" value="1"/>
</dbReference>
<proteinExistence type="predicted"/>
<protein>
    <submittedName>
        <fullName evidence="3">Antitoxin Xre-like helix-turn-helix domain-containing protein</fullName>
    </submittedName>
</protein>